<feature type="domain" description="Cyclic nucleotide-binding" evidence="3">
    <location>
        <begin position="24"/>
        <end position="144"/>
    </location>
</feature>
<dbReference type="Proteomes" id="UP000035579">
    <property type="component" value="Chromosome"/>
</dbReference>
<keyword evidence="7" id="KW-1185">Reference proteome</keyword>
<reference evidence="5 7" key="2">
    <citation type="submission" date="2018-08" db="EMBL/GenBank/DDBJ databases">
        <title>Genomic Encyclopedia of Archaeal and Bacterial Type Strains, Phase II (KMG-II): from individual species to whole genera.</title>
        <authorList>
            <person name="Goeker M."/>
        </authorList>
    </citation>
    <scope>NUCLEOTIDE SEQUENCE [LARGE SCALE GENOMIC DNA]</scope>
    <source>
        <strain evidence="5 7">DSM 2261</strain>
    </source>
</reference>
<dbReference type="EMBL" id="QUMU01000019">
    <property type="protein sequence ID" value="REG22618.1"/>
    <property type="molecule type" value="Genomic_DNA"/>
</dbReference>
<dbReference type="SUPFAM" id="SSF51206">
    <property type="entry name" value="cAMP-binding domain-like"/>
    <property type="match status" value="1"/>
</dbReference>
<dbReference type="PRINTS" id="PR00469">
    <property type="entry name" value="PNDRDTASEII"/>
</dbReference>
<evidence type="ECO:0000259" key="3">
    <source>
        <dbReference type="PROSITE" id="PS50042"/>
    </source>
</evidence>
<dbReference type="SMART" id="SM00100">
    <property type="entry name" value="cNMP"/>
    <property type="match status" value="1"/>
</dbReference>
<dbReference type="Gene3D" id="3.50.50.60">
    <property type="entry name" value="FAD/NAD(P)-binding domain"/>
    <property type="match status" value="2"/>
</dbReference>
<organism evidence="4 6">
    <name type="scientific">Archangium gephyra</name>
    <dbReference type="NCBI Taxonomy" id="48"/>
    <lineage>
        <taxon>Bacteria</taxon>
        <taxon>Pseudomonadati</taxon>
        <taxon>Myxococcota</taxon>
        <taxon>Myxococcia</taxon>
        <taxon>Myxococcales</taxon>
        <taxon>Cystobacterineae</taxon>
        <taxon>Archangiaceae</taxon>
        <taxon>Archangium</taxon>
    </lineage>
</organism>
<dbReference type="KEGG" id="age:AA314_05227"/>
<evidence type="ECO:0000313" key="7">
    <source>
        <dbReference type="Proteomes" id="UP000256345"/>
    </source>
</evidence>
<dbReference type="PROSITE" id="PS50042">
    <property type="entry name" value="CNMP_BINDING_3"/>
    <property type="match status" value="1"/>
</dbReference>
<keyword evidence="1" id="KW-0285">Flavoprotein</keyword>
<dbReference type="InterPro" id="IPR036188">
    <property type="entry name" value="FAD/NAD-bd_sf"/>
</dbReference>
<sequence>MGLPPVQPEAELDPSDPYARDAQTFPRLSPAMAERVAAYGTEERLPGGTLLFRRGDRSVDFFFVLEGSVEIFDFGPHGEPNVFTVHHERQFTGELDLFNDREILVSGRTGTDSRVVRVKRADFRRMVSSEPDIGELIMRAFILRRVGLIRHMQGGVVLIGPGHAANTLRLQGFLMRNGYPHRLYDTEADPDAGGFLACFELTAEQLPVVIALGERRVLRNPTNATLADALGLTETVDPQHVFDVVVVGAGPGGLAAAVYAASEGLETLVLEALAPGGQAGTSSKIENYLGFPTGISGQALAGRAQVQAQKFGARLLISRPVIGIDCEQRPYRLRLEGDRSVLARSVVIATGARYRKLDVPDLARFEGQGIHYAATAMESQLCQGEEVIVVGGGNSAGQAAVFLSRTVSHVHVLVRGQGLAATMSDYLVQRIQSSPRITLHTRTEITGLHGDTLLREVTWRDRATGEVSTHRIGNVFVMIGAEPNTEWLQGCLELDAKGFVKTGSGTDGHPLASPYETTRPGIYAVGDVRSGSVKRVASSVGEGSVVVQAIHGFLNPVVH</sequence>
<dbReference type="SUPFAM" id="SSF51905">
    <property type="entry name" value="FAD/NAD(P)-binding domain"/>
    <property type="match status" value="1"/>
</dbReference>
<evidence type="ECO:0000313" key="6">
    <source>
        <dbReference type="Proteomes" id="UP000035579"/>
    </source>
</evidence>
<dbReference type="Pfam" id="PF07992">
    <property type="entry name" value="Pyr_redox_2"/>
    <property type="match status" value="1"/>
</dbReference>
<reference evidence="4 6" key="1">
    <citation type="submission" date="2015-05" db="EMBL/GenBank/DDBJ databases">
        <title>Genome assembly of Archangium gephyra DSM 2261.</title>
        <authorList>
            <person name="Sharma G."/>
            <person name="Subramanian S."/>
        </authorList>
    </citation>
    <scope>NUCLEOTIDE SEQUENCE [LARGE SCALE GENOMIC DNA]</scope>
    <source>
        <strain evidence="4 6">DSM 2261</strain>
    </source>
</reference>
<keyword evidence="2" id="KW-0560">Oxidoreductase</keyword>
<dbReference type="Pfam" id="PF00027">
    <property type="entry name" value="cNMP_binding"/>
    <property type="match status" value="1"/>
</dbReference>
<protein>
    <submittedName>
        <fullName evidence="4 5">Thioredoxin reductase</fullName>
    </submittedName>
</protein>
<proteinExistence type="predicted"/>
<dbReference type="InterPro" id="IPR000595">
    <property type="entry name" value="cNMP-bd_dom"/>
</dbReference>
<dbReference type="InterPro" id="IPR018490">
    <property type="entry name" value="cNMP-bd_dom_sf"/>
</dbReference>
<gene>
    <name evidence="4" type="ORF">AA314_05227</name>
    <name evidence="5" type="ORF">ATI61_119148</name>
</gene>
<dbReference type="AlphaFoldDB" id="A0AAC8TGJ8"/>
<dbReference type="GO" id="GO:0016491">
    <property type="term" value="F:oxidoreductase activity"/>
    <property type="evidence" value="ECO:0007669"/>
    <property type="project" value="UniProtKB-KW"/>
</dbReference>
<dbReference type="PRINTS" id="PR00368">
    <property type="entry name" value="FADPNR"/>
</dbReference>
<dbReference type="InterPro" id="IPR050097">
    <property type="entry name" value="Ferredoxin-NADP_redctase_2"/>
</dbReference>
<dbReference type="RefSeq" id="WP_047857616.1">
    <property type="nucleotide sequence ID" value="NZ_CP011509.1"/>
</dbReference>
<name>A0AAC8TGJ8_9BACT</name>
<dbReference type="Proteomes" id="UP000256345">
    <property type="component" value="Unassembled WGS sequence"/>
</dbReference>
<evidence type="ECO:0000256" key="1">
    <source>
        <dbReference type="ARBA" id="ARBA00022630"/>
    </source>
</evidence>
<dbReference type="EMBL" id="CP011509">
    <property type="protein sequence ID" value="AKJ03601.1"/>
    <property type="molecule type" value="Genomic_DNA"/>
</dbReference>
<dbReference type="Gene3D" id="2.60.120.10">
    <property type="entry name" value="Jelly Rolls"/>
    <property type="match status" value="1"/>
</dbReference>
<dbReference type="InterPro" id="IPR023753">
    <property type="entry name" value="FAD/NAD-binding_dom"/>
</dbReference>
<evidence type="ECO:0000313" key="4">
    <source>
        <dbReference type="EMBL" id="AKJ03601.1"/>
    </source>
</evidence>
<dbReference type="InterPro" id="IPR014710">
    <property type="entry name" value="RmlC-like_jellyroll"/>
</dbReference>
<dbReference type="PANTHER" id="PTHR48105">
    <property type="entry name" value="THIOREDOXIN REDUCTASE 1-RELATED-RELATED"/>
    <property type="match status" value="1"/>
</dbReference>
<evidence type="ECO:0000313" key="5">
    <source>
        <dbReference type="EMBL" id="REG22618.1"/>
    </source>
</evidence>
<accession>A0AAC8TGJ8</accession>
<dbReference type="CDD" id="cd00038">
    <property type="entry name" value="CAP_ED"/>
    <property type="match status" value="1"/>
</dbReference>
<evidence type="ECO:0000256" key="2">
    <source>
        <dbReference type="ARBA" id="ARBA00023002"/>
    </source>
</evidence>